<protein>
    <submittedName>
        <fullName evidence="1">Uncharacterized protein</fullName>
    </submittedName>
</protein>
<dbReference type="AlphaFoldDB" id="I3SMX8"/>
<evidence type="ECO:0000313" key="1">
    <source>
        <dbReference type="EMBL" id="AFK41620.1"/>
    </source>
</evidence>
<organism evidence="1">
    <name type="scientific">Lotus japonicus</name>
    <name type="common">Lotus corniculatus var. japonicus</name>
    <dbReference type="NCBI Taxonomy" id="34305"/>
    <lineage>
        <taxon>Eukaryota</taxon>
        <taxon>Viridiplantae</taxon>
        <taxon>Streptophyta</taxon>
        <taxon>Embryophyta</taxon>
        <taxon>Tracheophyta</taxon>
        <taxon>Spermatophyta</taxon>
        <taxon>Magnoliopsida</taxon>
        <taxon>eudicotyledons</taxon>
        <taxon>Gunneridae</taxon>
        <taxon>Pentapetalae</taxon>
        <taxon>rosids</taxon>
        <taxon>fabids</taxon>
        <taxon>Fabales</taxon>
        <taxon>Fabaceae</taxon>
        <taxon>Papilionoideae</taxon>
        <taxon>50 kb inversion clade</taxon>
        <taxon>NPAAA clade</taxon>
        <taxon>Hologalegina</taxon>
        <taxon>robinioid clade</taxon>
        <taxon>Loteae</taxon>
        <taxon>Lotus</taxon>
    </lineage>
</organism>
<reference evidence="1" key="1">
    <citation type="submission" date="2012-05" db="EMBL/GenBank/DDBJ databases">
        <authorList>
            <person name="Krishnakumar V."/>
            <person name="Cheung F."/>
            <person name="Xiao Y."/>
            <person name="Chan A."/>
            <person name="Moskal W.A."/>
            <person name="Town C.D."/>
        </authorList>
    </citation>
    <scope>NUCLEOTIDE SEQUENCE</scope>
</reference>
<accession>I3SMX8</accession>
<name>I3SMX8_LOTJA</name>
<proteinExistence type="evidence at transcript level"/>
<dbReference type="EMBL" id="BT141826">
    <property type="protein sequence ID" value="AFK41620.1"/>
    <property type="molecule type" value="mRNA"/>
</dbReference>
<sequence>MVDNVEKTRIQTSLFEQFHGLVDVRIGEVDAVESREFGGGFRGRGALFSHVGMKKNNEMKEKQIAIAIAMIKRGKVNGF</sequence>